<sequence>MPKKTPIAMLALSVLLLSACGGGNEPADGQEEAGVPLDELEEAAMAGPDGPAPLRCPAKVRKTLTGPDIIGLRLGMTLEEAMATTRCSLGEDAVVTEEKRWLDRLDTHGVALGTQFFSVEKGSYRPCNFASEWQECRGKFKWEHTDEIVRVATPGVPGKETAMVVWRTQKFRDGQMPSVDATLEALTAKYGQPQVRENSDSPRGYSAGTRDLQWVYDRSGNPLSEANPLFGRCRNGIYAGGENTGASWTDGCGLNISARVVLSGNNPGLVMELHTAMIQQSTTYAYIEGMQAELQRIGNARREAEVKEAGDASDVRL</sequence>
<accession>A0ABX6R8A4</accession>
<protein>
    <recommendedName>
        <fullName evidence="4">Lipoprotein</fullName>
    </recommendedName>
</protein>
<name>A0ABX6R8A4_PSEMX</name>
<keyword evidence="3" id="KW-1185">Reference proteome</keyword>
<reference evidence="2 3" key="1">
    <citation type="submission" date="2020-08" db="EMBL/GenBank/DDBJ databases">
        <title>Streptomycin resistant and MDR strain, P. mexicana.</title>
        <authorList>
            <person name="Ganesh-kumar S."/>
            <person name="Zhe T."/>
            <person name="Yu Z."/>
            <person name="Min Y."/>
        </authorList>
    </citation>
    <scope>NUCLEOTIDE SEQUENCE [LARGE SCALE GENOMIC DNA]</scope>
    <source>
        <strain evidence="2 3">GTZY</strain>
    </source>
</reference>
<dbReference type="PROSITE" id="PS51257">
    <property type="entry name" value="PROKAR_LIPOPROTEIN"/>
    <property type="match status" value="1"/>
</dbReference>
<evidence type="ECO:0000256" key="1">
    <source>
        <dbReference type="SAM" id="SignalP"/>
    </source>
</evidence>
<feature type="signal peptide" evidence="1">
    <location>
        <begin position="1"/>
        <end position="19"/>
    </location>
</feature>
<keyword evidence="1" id="KW-0732">Signal</keyword>
<dbReference type="EMBL" id="CP060028">
    <property type="protein sequence ID" value="QND79226.1"/>
    <property type="molecule type" value="Genomic_DNA"/>
</dbReference>
<proteinExistence type="predicted"/>
<evidence type="ECO:0000313" key="3">
    <source>
        <dbReference type="Proteomes" id="UP000515506"/>
    </source>
</evidence>
<dbReference type="Proteomes" id="UP000515506">
    <property type="component" value="Chromosome"/>
</dbReference>
<evidence type="ECO:0008006" key="4">
    <source>
        <dbReference type="Google" id="ProtNLM"/>
    </source>
</evidence>
<organism evidence="2 3">
    <name type="scientific">Pseudoxanthomonas mexicana</name>
    <dbReference type="NCBI Taxonomy" id="128785"/>
    <lineage>
        <taxon>Bacteria</taxon>
        <taxon>Pseudomonadati</taxon>
        <taxon>Pseudomonadota</taxon>
        <taxon>Gammaproteobacteria</taxon>
        <taxon>Lysobacterales</taxon>
        <taxon>Lysobacteraceae</taxon>
        <taxon>Pseudoxanthomonas</taxon>
    </lineage>
</organism>
<evidence type="ECO:0000313" key="2">
    <source>
        <dbReference type="EMBL" id="QND79226.1"/>
    </source>
</evidence>
<dbReference type="RefSeq" id="WP_185894592.1">
    <property type="nucleotide sequence ID" value="NZ_CP060028.1"/>
</dbReference>
<gene>
    <name evidence="2" type="ORF">H4W19_12760</name>
</gene>
<feature type="chain" id="PRO_5045186811" description="Lipoprotein" evidence="1">
    <location>
        <begin position="20"/>
        <end position="317"/>
    </location>
</feature>